<organism evidence="2 3">
    <name type="scientific">Olea europaea subsp. europaea</name>
    <dbReference type="NCBI Taxonomy" id="158383"/>
    <lineage>
        <taxon>Eukaryota</taxon>
        <taxon>Viridiplantae</taxon>
        <taxon>Streptophyta</taxon>
        <taxon>Embryophyta</taxon>
        <taxon>Tracheophyta</taxon>
        <taxon>Spermatophyta</taxon>
        <taxon>Magnoliopsida</taxon>
        <taxon>eudicotyledons</taxon>
        <taxon>Gunneridae</taxon>
        <taxon>Pentapetalae</taxon>
        <taxon>asterids</taxon>
        <taxon>lamiids</taxon>
        <taxon>Lamiales</taxon>
        <taxon>Oleaceae</taxon>
        <taxon>Oleeae</taxon>
        <taxon>Olea</taxon>
    </lineage>
</organism>
<dbReference type="Gramene" id="OE9A113496T1">
    <property type="protein sequence ID" value="OE9A113496C1"/>
    <property type="gene ID" value="OE9A113496"/>
</dbReference>
<reference evidence="2 3" key="1">
    <citation type="submission" date="2019-12" db="EMBL/GenBank/DDBJ databases">
        <authorList>
            <person name="Alioto T."/>
            <person name="Alioto T."/>
            <person name="Gomez Garrido J."/>
        </authorList>
    </citation>
    <scope>NUCLEOTIDE SEQUENCE [LARGE SCALE GENOMIC DNA]</scope>
</reference>
<name>A0A8S0SFA0_OLEEU</name>
<evidence type="ECO:0000313" key="3">
    <source>
        <dbReference type="Proteomes" id="UP000594638"/>
    </source>
</evidence>
<evidence type="ECO:0000313" key="2">
    <source>
        <dbReference type="EMBL" id="CAA2991640.1"/>
    </source>
</evidence>
<keyword evidence="3" id="KW-1185">Reference proteome</keyword>
<accession>A0A8S0SFA0</accession>
<feature type="compositionally biased region" description="Gly residues" evidence="1">
    <location>
        <begin position="45"/>
        <end position="66"/>
    </location>
</feature>
<dbReference type="Proteomes" id="UP000594638">
    <property type="component" value="Unassembled WGS sequence"/>
</dbReference>
<dbReference type="EMBL" id="CACTIH010005427">
    <property type="protein sequence ID" value="CAA2991640.1"/>
    <property type="molecule type" value="Genomic_DNA"/>
</dbReference>
<evidence type="ECO:0000256" key="1">
    <source>
        <dbReference type="SAM" id="MobiDB-lite"/>
    </source>
</evidence>
<gene>
    <name evidence="2" type="ORF">OLEA9_A113496</name>
</gene>
<feature type="non-terminal residue" evidence="2">
    <location>
        <position position="1"/>
    </location>
</feature>
<sequence>WDRDASGFGRDSSNTAAGSHGGGLETGEDGKEKRGGRGLGRAIAGDGGAGEDGLGEGYGGGSHVST</sequence>
<dbReference type="AlphaFoldDB" id="A0A8S0SFA0"/>
<proteinExistence type="predicted"/>
<feature type="region of interest" description="Disordered" evidence="1">
    <location>
        <begin position="1"/>
        <end position="66"/>
    </location>
</feature>
<protein>
    <submittedName>
        <fullName evidence="2">Uncharacterized protein</fullName>
    </submittedName>
</protein>
<comment type="caution">
    <text evidence="2">The sequence shown here is derived from an EMBL/GenBank/DDBJ whole genome shotgun (WGS) entry which is preliminary data.</text>
</comment>